<dbReference type="InterPro" id="IPR003660">
    <property type="entry name" value="HAMP_dom"/>
</dbReference>
<dbReference type="PANTHER" id="PTHR43081:SF1">
    <property type="entry name" value="ADENYLATE CYCLASE, TERMINAL-DIFFERENTIATION SPECIFIC"/>
    <property type="match status" value="1"/>
</dbReference>
<dbReference type="CDD" id="cd07302">
    <property type="entry name" value="CHD"/>
    <property type="match status" value="1"/>
</dbReference>
<gene>
    <name evidence="4" type="ORF">GCM10007094_04040</name>
</gene>
<proteinExistence type="predicted"/>
<comment type="caution">
    <text evidence="4">The sequence shown here is derived from an EMBL/GenBank/DDBJ whole genome shotgun (WGS) entry which is preliminary data.</text>
</comment>
<evidence type="ECO:0000313" key="5">
    <source>
        <dbReference type="Proteomes" id="UP000637980"/>
    </source>
</evidence>
<dbReference type="InterPro" id="IPR050697">
    <property type="entry name" value="Adenylyl/Guanylyl_Cyclase_3/4"/>
</dbReference>
<dbReference type="PROSITE" id="PS50885">
    <property type="entry name" value="HAMP"/>
    <property type="match status" value="1"/>
</dbReference>
<evidence type="ECO:0000313" key="4">
    <source>
        <dbReference type="EMBL" id="GHB19320.1"/>
    </source>
</evidence>
<keyword evidence="1" id="KW-0472">Membrane</keyword>
<keyword evidence="1" id="KW-0812">Transmembrane</keyword>
<accession>A0ABQ3E2U2</accession>
<keyword evidence="1" id="KW-1133">Transmembrane helix</keyword>
<dbReference type="RefSeq" id="WP_209008758.1">
    <property type="nucleotide sequence ID" value="NZ_BMXE01000001.1"/>
</dbReference>
<dbReference type="SUPFAM" id="SSF55073">
    <property type="entry name" value="Nucleotide cyclase"/>
    <property type="match status" value="1"/>
</dbReference>
<dbReference type="PROSITE" id="PS50125">
    <property type="entry name" value="GUANYLATE_CYCLASE_2"/>
    <property type="match status" value="1"/>
</dbReference>
<reference evidence="5" key="1">
    <citation type="journal article" date="2019" name="Int. J. Syst. Evol. Microbiol.">
        <title>The Global Catalogue of Microorganisms (GCM) 10K type strain sequencing project: providing services to taxonomists for standard genome sequencing and annotation.</title>
        <authorList>
            <consortium name="The Broad Institute Genomics Platform"/>
            <consortium name="The Broad Institute Genome Sequencing Center for Infectious Disease"/>
            <person name="Wu L."/>
            <person name="Ma J."/>
        </authorList>
    </citation>
    <scope>NUCLEOTIDE SEQUENCE [LARGE SCALE GENOMIC DNA]</scope>
    <source>
        <strain evidence="5">KCTC 12861</strain>
    </source>
</reference>
<evidence type="ECO:0000259" key="2">
    <source>
        <dbReference type="PROSITE" id="PS50125"/>
    </source>
</evidence>
<dbReference type="Gene3D" id="3.30.70.1230">
    <property type="entry name" value="Nucleotide cyclase"/>
    <property type="match status" value="1"/>
</dbReference>
<evidence type="ECO:0000256" key="1">
    <source>
        <dbReference type="SAM" id="Phobius"/>
    </source>
</evidence>
<feature type="domain" description="Guanylate cyclase" evidence="2">
    <location>
        <begin position="409"/>
        <end position="538"/>
    </location>
</feature>
<dbReference type="PANTHER" id="PTHR43081">
    <property type="entry name" value="ADENYLATE CYCLASE, TERMINAL-DIFFERENTIATION SPECIFIC-RELATED"/>
    <property type="match status" value="1"/>
</dbReference>
<dbReference type="Gene3D" id="6.10.340.10">
    <property type="match status" value="1"/>
</dbReference>
<evidence type="ECO:0000259" key="3">
    <source>
        <dbReference type="PROSITE" id="PS50885"/>
    </source>
</evidence>
<evidence type="ECO:0008006" key="6">
    <source>
        <dbReference type="Google" id="ProtNLM"/>
    </source>
</evidence>
<dbReference type="Proteomes" id="UP000637980">
    <property type="component" value="Unassembled WGS sequence"/>
</dbReference>
<dbReference type="EMBL" id="BMXE01000001">
    <property type="protein sequence ID" value="GHB19320.1"/>
    <property type="molecule type" value="Genomic_DNA"/>
</dbReference>
<feature type="transmembrane region" description="Helical" evidence="1">
    <location>
        <begin position="305"/>
        <end position="327"/>
    </location>
</feature>
<keyword evidence="5" id="KW-1185">Reference proteome</keyword>
<dbReference type="InterPro" id="IPR029787">
    <property type="entry name" value="Nucleotide_cyclase"/>
</dbReference>
<name>A0ABQ3E2U2_9HYPH</name>
<dbReference type="InterPro" id="IPR001054">
    <property type="entry name" value="A/G_cyclase"/>
</dbReference>
<sequence length="596" mass="64469">MSLTFVTVVTLCGGIVLYMSVHTNLVNTRSLIEKASIMSTEAINNALGAYITPAFYSVNAIKVYAEEQPTPQSALFRARQTFRGVLFSVQSIDGLVLSLPNGAVWGLRQADNSQDVVIFNPQQTLFEFSRLESIQAQRSQDPFWGDFYASGEDPFATVTSSIEFEGEIIGYISAVITMEGVGSVLAASNGDGLGYQVDGENPTTRFILTDEDRVLAYASPEYNLQGNLLSPLTEFGDPILAKFEESEPQPSSSLARDRGVELHMINYDDDMYLMVLQKLVSPDGEVYLVGEYQPANSRYDEVARLINSVFAGVAIVFLSALIAIFLARRLSSPLKGIAARAQKFGALEFEHLEPLPGSHIREVDQITSAMNASTTGLQSMSRYIPKSLYAKLMASGIDQAAKAKEAELTILFTDIEGFTSLSENRSAGEVADLLNDHFKQLVSAVEAHQGTVDKFVGDGMLAFWGAPNEIENHAQCAISAAEDMVAAIQKANEAAPENALRVRIAIHTGRVIVGNVGAVERWNYTIVGDAVNVCSRLQAVGGTLSSIKGVCVVLSGETVEKAGHTNNITHLGSHAIRGRTGKVEVWQLNSTINGVH</sequence>
<dbReference type="SMART" id="SM00044">
    <property type="entry name" value="CYCc"/>
    <property type="match status" value="1"/>
</dbReference>
<feature type="domain" description="HAMP" evidence="3">
    <location>
        <begin position="328"/>
        <end position="382"/>
    </location>
</feature>
<protein>
    <recommendedName>
        <fullName evidence="6">Adenylate cyclase</fullName>
    </recommendedName>
</protein>
<dbReference type="Pfam" id="PF00211">
    <property type="entry name" value="Guanylate_cyc"/>
    <property type="match status" value="1"/>
</dbReference>
<organism evidence="4 5">
    <name type="scientific">Pseudovibrio japonicus</name>
    <dbReference type="NCBI Taxonomy" id="366534"/>
    <lineage>
        <taxon>Bacteria</taxon>
        <taxon>Pseudomonadati</taxon>
        <taxon>Pseudomonadota</taxon>
        <taxon>Alphaproteobacteria</taxon>
        <taxon>Hyphomicrobiales</taxon>
        <taxon>Stappiaceae</taxon>
        <taxon>Pseudovibrio</taxon>
    </lineage>
</organism>